<dbReference type="RefSeq" id="WP_094412581.1">
    <property type="nucleotide sequence ID" value="NZ_NOXV01000177.1"/>
</dbReference>
<evidence type="ECO:0000313" key="5">
    <source>
        <dbReference type="Proteomes" id="UP000216605"/>
    </source>
</evidence>
<dbReference type="PANTHER" id="PTHR42760">
    <property type="entry name" value="SHORT-CHAIN DEHYDROGENASES/REDUCTASES FAMILY MEMBER"/>
    <property type="match status" value="1"/>
</dbReference>
<keyword evidence="2" id="KW-0521">NADP</keyword>
<dbReference type="InterPro" id="IPR002347">
    <property type="entry name" value="SDR_fam"/>
</dbReference>
<dbReference type="GO" id="GO:0030497">
    <property type="term" value="P:fatty acid elongation"/>
    <property type="evidence" value="ECO:0007669"/>
    <property type="project" value="TreeGrafter"/>
</dbReference>
<organism evidence="4 5">
    <name type="scientific">Flavobacterium cyanobacteriorum</name>
    <dbReference type="NCBI Taxonomy" id="2022802"/>
    <lineage>
        <taxon>Bacteria</taxon>
        <taxon>Pseudomonadati</taxon>
        <taxon>Bacteroidota</taxon>
        <taxon>Flavobacteriia</taxon>
        <taxon>Flavobacteriales</taxon>
        <taxon>Flavobacteriaceae</taxon>
        <taxon>Flavobacterium</taxon>
    </lineage>
</organism>
<dbReference type="Gene3D" id="3.40.50.720">
    <property type="entry name" value="NAD(P)-binding Rossmann-like Domain"/>
    <property type="match status" value="1"/>
</dbReference>
<dbReference type="OrthoDB" id="9803333at2"/>
<sequence>MAQQKIALVTGGSRGLGKNMAIALAKKGLNVILTYNSNEAEGKNTVKEIEALGQKAAALQLDVATADNFDAFFIQVKAVLKDNFDTEYFDYLLNNAGTGVYKPFAETTAEEFDQMVNIHFKAAFFLTQKALPHMNDGGGIVNVSTGLARFSIPGYSAYAAMKGGIETLTLYMAKELGSRGIRANVIAPGAIETDFGGGAVRDNADLNGYLAAQTALGRVGLPDDIGGVAAFLCSDEARWVNAQRIEVSGGMFL</sequence>
<dbReference type="InterPro" id="IPR036291">
    <property type="entry name" value="NAD(P)-bd_dom_sf"/>
</dbReference>
<proteinExistence type="inferred from homology"/>
<reference evidence="4 5" key="1">
    <citation type="submission" date="2017-07" db="EMBL/GenBank/DDBJ databases">
        <title>Flavobacterium cyanobacteriorum sp. nov., isolated from cyanobacterial aggregates in a eutrophic lake.</title>
        <authorList>
            <person name="Cai H."/>
        </authorList>
    </citation>
    <scope>NUCLEOTIDE SEQUENCE [LARGE SCALE GENOMIC DNA]</scope>
    <source>
        <strain evidence="4 5">TH021</strain>
    </source>
</reference>
<dbReference type="EMBL" id="NOXV01000177">
    <property type="protein sequence ID" value="OYQ43502.1"/>
    <property type="molecule type" value="Genomic_DNA"/>
</dbReference>
<dbReference type="AlphaFoldDB" id="A0A255ZQ27"/>
<dbReference type="PANTHER" id="PTHR42760:SF53">
    <property type="entry name" value="BLR4183 PROTEIN"/>
    <property type="match status" value="1"/>
</dbReference>
<dbReference type="PRINTS" id="PR00080">
    <property type="entry name" value="SDRFAMILY"/>
</dbReference>
<evidence type="ECO:0000256" key="3">
    <source>
        <dbReference type="ARBA" id="ARBA00023002"/>
    </source>
</evidence>
<evidence type="ECO:0000313" key="4">
    <source>
        <dbReference type="EMBL" id="OYQ43502.1"/>
    </source>
</evidence>
<dbReference type="Proteomes" id="UP000216605">
    <property type="component" value="Unassembled WGS sequence"/>
</dbReference>
<dbReference type="SUPFAM" id="SSF51735">
    <property type="entry name" value="NAD(P)-binding Rossmann-fold domains"/>
    <property type="match status" value="1"/>
</dbReference>
<accession>A0A255ZQ27</accession>
<dbReference type="GO" id="GO:0016616">
    <property type="term" value="F:oxidoreductase activity, acting on the CH-OH group of donors, NAD or NADP as acceptor"/>
    <property type="evidence" value="ECO:0007669"/>
    <property type="project" value="TreeGrafter"/>
</dbReference>
<comment type="similarity">
    <text evidence="1">Belongs to the short-chain dehydrogenases/reductases (SDR) family.</text>
</comment>
<dbReference type="Pfam" id="PF13561">
    <property type="entry name" value="adh_short_C2"/>
    <property type="match status" value="1"/>
</dbReference>
<evidence type="ECO:0000256" key="1">
    <source>
        <dbReference type="ARBA" id="ARBA00006484"/>
    </source>
</evidence>
<name>A0A255ZQ27_9FLAO</name>
<evidence type="ECO:0000256" key="2">
    <source>
        <dbReference type="ARBA" id="ARBA00022857"/>
    </source>
</evidence>
<comment type="caution">
    <text evidence="4">The sequence shown here is derived from an EMBL/GenBank/DDBJ whole genome shotgun (WGS) entry which is preliminary data.</text>
</comment>
<gene>
    <name evidence="4" type="ORF">CHU92_03315</name>
</gene>
<dbReference type="PRINTS" id="PR00081">
    <property type="entry name" value="GDHRDH"/>
</dbReference>
<dbReference type="FunFam" id="3.40.50.720:FF:000374">
    <property type="entry name" value="3-oxoacyl-(Acyl-carrier-protein) reductase"/>
    <property type="match status" value="1"/>
</dbReference>
<keyword evidence="5" id="KW-1185">Reference proteome</keyword>
<keyword evidence="3" id="KW-0560">Oxidoreductase</keyword>
<protein>
    <submittedName>
        <fullName evidence="4">Short-chain dehydrogenase</fullName>
    </submittedName>
</protein>